<dbReference type="InterPro" id="IPR037151">
    <property type="entry name" value="AlkB-like_sf"/>
</dbReference>
<feature type="domain" description="Fe2OG dioxygenase" evidence="3">
    <location>
        <begin position="139"/>
        <end position="255"/>
    </location>
</feature>
<feature type="region of interest" description="Disordered" evidence="2">
    <location>
        <begin position="1"/>
        <end position="33"/>
    </location>
</feature>
<dbReference type="OrthoDB" id="412814at2759"/>
<sequence length="257" mass="28972">MDDHKGILEQVFGQSSDSEVEDSTHGEDPSLPLSVQNPNPTCQPLHQIHGLWFCPDFLSPDQQSSLLSAVQNEGWFKDTSKNQTMRFGRLPAWAIELSHSIRELVYVSDSGFDLLDWGSSEGDRQASPFSPHLLWREPLFDQLIVNVYEPGEGICAHVDLLRFEDGIAIVSLESSCVMHFTRVETTADGIEDEGKSGSSPNRVPILLTPGSVVLMSGEARYHWRHEINRKPGFQIWEGQELDQMRRTSITLRKLCLK</sequence>
<dbReference type="InterPro" id="IPR005123">
    <property type="entry name" value="Oxoglu/Fe-dep_dioxygenase_dom"/>
</dbReference>
<dbReference type="GO" id="GO:0006974">
    <property type="term" value="P:DNA damage response"/>
    <property type="evidence" value="ECO:0007669"/>
    <property type="project" value="InterPro"/>
</dbReference>
<dbReference type="Gene3D" id="2.60.120.590">
    <property type="entry name" value="Alpha-ketoglutarate-dependent dioxygenase AlkB-like"/>
    <property type="match status" value="1"/>
</dbReference>
<evidence type="ECO:0000313" key="5">
    <source>
        <dbReference type="Proteomes" id="UP000634136"/>
    </source>
</evidence>
<name>A0A834TBH3_9FABA</name>
<evidence type="ECO:0000313" key="4">
    <source>
        <dbReference type="EMBL" id="KAF7818215.1"/>
    </source>
</evidence>
<keyword evidence="5" id="KW-1185">Reference proteome</keyword>
<dbReference type="Pfam" id="PF13532">
    <property type="entry name" value="2OG-FeII_Oxy_2"/>
    <property type="match status" value="1"/>
</dbReference>
<comment type="similarity">
    <text evidence="1">Belongs to the alkB family.</text>
</comment>
<proteinExistence type="inferred from homology"/>
<evidence type="ECO:0000259" key="3">
    <source>
        <dbReference type="PROSITE" id="PS51471"/>
    </source>
</evidence>
<dbReference type="PANTHER" id="PTHR21052">
    <property type="entry name" value="SPERMATOGENESIS ASSOCIATED 11-RELATED"/>
    <property type="match status" value="1"/>
</dbReference>
<dbReference type="InterPro" id="IPR032870">
    <property type="entry name" value="ALKBH7-like"/>
</dbReference>
<dbReference type="AlphaFoldDB" id="A0A834TBH3"/>
<evidence type="ECO:0000256" key="1">
    <source>
        <dbReference type="ARBA" id="ARBA00007879"/>
    </source>
</evidence>
<protein>
    <submittedName>
        <fullName evidence="4">Alkylated DNA repair protein alkB-like protein 8</fullName>
    </submittedName>
</protein>
<evidence type="ECO:0000256" key="2">
    <source>
        <dbReference type="SAM" id="MobiDB-lite"/>
    </source>
</evidence>
<dbReference type="SUPFAM" id="SSF51197">
    <property type="entry name" value="Clavaminate synthase-like"/>
    <property type="match status" value="1"/>
</dbReference>
<accession>A0A834TBH3</accession>
<dbReference type="EMBL" id="JAAIUW010000008">
    <property type="protein sequence ID" value="KAF7818215.1"/>
    <property type="molecule type" value="Genomic_DNA"/>
</dbReference>
<dbReference type="GO" id="GO:0006631">
    <property type="term" value="P:fatty acid metabolic process"/>
    <property type="evidence" value="ECO:0007669"/>
    <property type="project" value="TreeGrafter"/>
</dbReference>
<dbReference type="GO" id="GO:0005759">
    <property type="term" value="C:mitochondrial matrix"/>
    <property type="evidence" value="ECO:0007669"/>
    <property type="project" value="TreeGrafter"/>
</dbReference>
<reference evidence="4" key="1">
    <citation type="submission" date="2020-09" db="EMBL/GenBank/DDBJ databases">
        <title>Genome-Enabled Discovery of Anthraquinone Biosynthesis in Senna tora.</title>
        <authorList>
            <person name="Kang S.-H."/>
            <person name="Pandey R.P."/>
            <person name="Lee C.-M."/>
            <person name="Sim J.-S."/>
            <person name="Jeong J.-T."/>
            <person name="Choi B.-S."/>
            <person name="Jung M."/>
            <person name="Ginzburg D."/>
            <person name="Zhao K."/>
            <person name="Won S.Y."/>
            <person name="Oh T.-J."/>
            <person name="Yu Y."/>
            <person name="Kim N.-H."/>
            <person name="Lee O.R."/>
            <person name="Lee T.-H."/>
            <person name="Bashyal P."/>
            <person name="Kim T.-S."/>
            <person name="Lee W.-H."/>
            <person name="Kawkins C."/>
            <person name="Kim C.-K."/>
            <person name="Kim J.S."/>
            <person name="Ahn B.O."/>
            <person name="Rhee S.Y."/>
            <person name="Sohng J.K."/>
        </authorList>
    </citation>
    <scope>NUCLEOTIDE SEQUENCE</scope>
    <source>
        <tissue evidence="4">Leaf</tissue>
    </source>
</reference>
<gene>
    <name evidence="4" type="ORF">G2W53_023670</name>
</gene>
<dbReference type="InterPro" id="IPR027450">
    <property type="entry name" value="AlkB-like"/>
</dbReference>
<dbReference type="PROSITE" id="PS51471">
    <property type="entry name" value="FE2OG_OXY"/>
    <property type="match status" value="1"/>
</dbReference>
<dbReference type="Proteomes" id="UP000634136">
    <property type="component" value="Unassembled WGS sequence"/>
</dbReference>
<comment type="caution">
    <text evidence="4">The sequence shown here is derived from an EMBL/GenBank/DDBJ whole genome shotgun (WGS) entry which is preliminary data.</text>
</comment>
<dbReference type="PANTHER" id="PTHR21052:SF0">
    <property type="entry name" value="ALPHA-KETOGLUTARATE-DEPENDENT DIOXYGENASE ALKB HOMOLOG 7, MITOCHONDRIAL"/>
    <property type="match status" value="1"/>
</dbReference>
<organism evidence="4 5">
    <name type="scientific">Senna tora</name>
    <dbReference type="NCBI Taxonomy" id="362788"/>
    <lineage>
        <taxon>Eukaryota</taxon>
        <taxon>Viridiplantae</taxon>
        <taxon>Streptophyta</taxon>
        <taxon>Embryophyta</taxon>
        <taxon>Tracheophyta</taxon>
        <taxon>Spermatophyta</taxon>
        <taxon>Magnoliopsida</taxon>
        <taxon>eudicotyledons</taxon>
        <taxon>Gunneridae</taxon>
        <taxon>Pentapetalae</taxon>
        <taxon>rosids</taxon>
        <taxon>fabids</taxon>
        <taxon>Fabales</taxon>
        <taxon>Fabaceae</taxon>
        <taxon>Caesalpinioideae</taxon>
        <taxon>Cassia clade</taxon>
        <taxon>Senna</taxon>
    </lineage>
</organism>